<evidence type="ECO:0000313" key="1">
    <source>
        <dbReference type="EMBL" id="PKR83893.1"/>
    </source>
</evidence>
<dbReference type="OrthoDB" id="9148269at2"/>
<sequence>MKYKKQHYIPQSYLESWCDPNIPDGYDEYVWMFSADGESVKRKNPKNIFYESDMYTIVDENGNRILDIEHGLSGLEGKFALIRDNKLASQQKLSLEERYYILIFVAAMNNRTAASKEHLSSEWGKVVELGNMLKQSYENGTPEQRKALESIGSLNKDGHSFSLDEVEKFQQEPMQTIMIPRINAEFNHYKKMQLSILNTDDEVGFITSDDPCVWFDPEAYKRPPFYRSVGLGYRSVEVTLPISPNQAILISHTPLPMYLNVDMGIVDSINRKTRFHADKYYVVNKNYKNDFWFKVLEPPK</sequence>
<dbReference type="Pfam" id="PF14022">
    <property type="entry name" value="DUF4238"/>
    <property type="match status" value="1"/>
</dbReference>
<proteinExistence type="predicted"/>
<evidence type="ECO:0000313" key="2">
    <source>
        <dbReference type="Proteomes" id="UP000233440"/>
    </source>
</evidence>
<dbReference type="Proteomes" id="UP000233440">
    <property type="component" value="Unassembled WGS sequence"/>
</dbReference>
<dbReference type="RefSeq" id="WP_101355346.1">
    <property type="nucleotide sequence ID" value="NZ_PIQO01000014.1"/>
</dbReference>
<evidence type="ECO:0008006" key="3">
    <source>
        <dbReference type="Google" id="ProtNLM"/>
    </source>
</evidence>
<name>A0A2N3LH92_9BACI</name>
<protein>
    <recommendedName>
        <fullName evidence="3">DUF4238 domain-containing protein</fullName>
    </recommendedName>
</protein>
<dbReference type="InterPro" id="IPR025332">
    <property type="entry name" value="DUF4238"/>
</dbReference>
<comment type="caution">
    <text evidence="1">The sequence shown here is derived from an EMBL/GenBank/DDBJ whole genome shotgun (WGS) entry which is preliminary data.</text>
</comment>
<keyword evidence="2" id="KW-1185">Reference proteome</keyword>
<reference evidence="1 2" key="1">
    <citation type="submission" date="2017-11" db="EMBL/GenBank/DDBJ databases">
        <title>Bacillus camelliae sp. nov., isolated from pu'er tea.</title>
        <authorList>
            <person name="Niu L."/>
        </authorList>
    </citation>
    <scope>NUCLEOTIDE SEQUENCE [LARGE SCALE GENOMIC DNA]</scope>
    <source>
        <strain evidence="1 2">7578-1</strain>
    </source>
</reference>
<gene>
    <name evidence="1" type="ORF">CWO92_16685</name>
</gene>
<accession>A0A2N3LH92</accession>
<dbReference type="EMBL" id="PIQO01000014">
    <property type="protein sequence ID" value="PKR83893.1"/>
    <property type="molecule type" value="Genomic_DNA"/>
</dbReference>
<organism evidence="1 2">
    <name type="scientific">Heyndrickxia camelliae</name>
    <dbReference type="NCBI Taxonomy" id="1707093"/>
    <lineage>
        <taxon>Bacteria</taxon>
        <taxon>Bacillati</taxon>
        <taxon>Bacillota</taxon>
        <taxon>Bacilli</taxon>
        <taxon>Bacillales</taxon>
        <taxon>Bacillaceae</taxon>
        <taxon>Heyndrickxia</taxon>
    </lineage>
</organism>
<dbReference type="AlphaFoldDB" id="A0A2N3LH92"/>